<evidence type="ECO:0000313" key="2">
    <source>
        <dbReference type="Proteomes" id="UP000828390"/>
    </source>
</evidence>
<organism evidence="1 2">
    <name type="scientific">Dreissena polymorpha</name>
    <name type="common">Zebra mussel</name>
    <name type="synonym">Mytilus polymorpha</name>
    <dbReference type="NCBI Taxonomy" id="45954"/>
    <lineage>
        <taxon>Eukaryota</taxon>
        <taxon>Metazoa</taxon>
        <taxon>Spiralia</taxon>
        <taxon>Lophotrochozoa</taxon>
        <taxon>Mollusca</taxon>
        <taxon>Bivalvia</taxon>
        <taxon>Autobranchia</taxon>
        <taxon>Heteroconchia</taxon>
        <taxon>Euheterodonta</taxon>
        <taxon>Imparidentia</taxon>
        <taxon>Neoheterodontei</taxon>
        <taxon>Myida</taxon>
        <taxon>Dreissenoidea</taxon>
        <taxon>Dreissenidae</taxon>
        <taxon>Dreissena</taxon>
    </lineage>
</organism>
<gene>
    <name evidence="1" type="ORF">DPMN_033371</name>
</gene>
<proteinExistence type="predicted"/>
<accession>A0A9D4M6H8</accession>
<evidence type="ECO:0000313" key="1">
    <source>
        <dbReference type="EMBL" id="KAH3870189.1"/>
    </source>
</evidence>
<comment type="caution">
    <text evidence="1">The sequence shown here is derived from an EMBL/GenBank/DDBJ whole genome shotgun (WGS) entry which is preliminary data.</text>
</comment>
<protein>
    <submittedName>
        <fullName evidence="1">Uncharacterized protein</fullName>
    </submittedName>
</protein>
<dbReference type="AlphaFoldDB" id="A0A9D4M6H8"/>
<reference evidence="1" key="1">
    <citation type="journal article" date="2019" name="bioRxiv">
        <title>The Genome of the Zebra Mussel, Dreissena polymorpha: A Resource for Invasive Species Research.</title>
        <authorList>
            <person name="McCartney M.A."/>
            <person name="Auch B."/>
            <person name="Kono T."/>
            <person name="Mallez S."/>
            <person name="Zhang Y."/>
            <person name="Obille A."/>
            <person name="Becker A."/>
            <person name="Abrahante J.E."/>
            <person name="Garbe J."/>
            <person name="Badalamenti J.P."/>
            <person name="Herman A."/>
            <person name="Mangelson H."/>
            <person name="Liachko I."/>
            <person name="Sullivan S."/>
            <person name="Sone E.D."/>
            <person name="Koren S."/>
            <person name="Silverstein K.A.T."/>
            <person name="Beckman K.B."/>
            <person name="Gohl D.M."/>
        </authorList>
    </citation>
    <scope>NUCLEOTIDE SEQUENCE</scope>
    <source>
        <strain evidence="1">Duluth1</strain>
        <tissue evidence="1">Whole animal</tissue>
    </source>
</reference>
<dbReference type="EMBL" id="JAIWYP010000002">
    <property type="protein sequence ID" value="KAH3870189.1"/>
    <property type="molecule type" value="Genomic_DNA"/>
</dbReference>
<reference evidence="1" key="2">
    <citation type="submission" date="2020-11" db="EMBL/GenBank/DDBJ databases">
        <authorList>
            <person name="McCartney M.A."/>
            <person name="Auch B."/>
            <person name="Kono T."/>
            <person name="Mallez S."/>
            <person name="Becker A."/>
            <person name="Gohl D.M."/>
            <person name="Silverstein K.A.T."/>
            <person name="Koren S."/>
            <person name="Bechman K.B."/>
            <person name="Herman A."/>
            <person name="Abrahante J.E."/>
            <person name="Garbe J."/>
        </authorList>
    </citation>
    <scope>NUCLEOTIDE SEQUENCE</scope>
    <source>
        <strain evidence="1">Duluth1</strain>
        <tissue evidence="1">Whole animal</tissue>
    </source>
</reference>
<name>A0A9D4M6H8_DREPO</name>
<dbReference type="Proteomes" id="UP000828390">
    <property type="component" value="Unassembled WGS sequence"/>
</dbReference>
<sequence length="164" mass="19358">MNVLSISNTVIGHWNYVGIQHKHALVDDIPLTHDDNVRKAAKAVIKAITSQWLGRHIHFTTSPQRNLEERAFQPYFQGSECCSELSVTLHRMETGYMLVFFHLLYKTHVYGRNMAASYTKFYSCNNRRHVPKVQRHVHVVVQRWLHTNRWDWLSDVRMRGFRAV</sequence>
<keyword evidence="2" id="KW-1185">Reference proteome</keyword>